<name>A0A840UKQ4_9BACT</name>
<dbReference type="InterPro" id="IPR011009">
    <property type="entry name" value="Kinase-like_dom_sf"/>
</dbReference>
<proteinExistence type="predicted"/>
<dbReference type="AlphaFoldDB" id="A0A840UKQ4"/>
<dbReference type="Proteomes" id="UP000539642">
    <property type="component" value="Unassembled WGS sequence"/>
</dbReference>
<evidence type="ECO:0000313" key="2">
    <source>
        <dbReference type="Proteomes" id="UP000539642"/>
    </source>
</evidence>
<gene>
    <name evidence="1" type="ORF">HNQ81_000617</name>
</gene>
<dbReference type="PANTHER" id="PTHR43883:SF1">
    <property type="entry name" value="GLUCONOKINASE"/>
    <property type="match status" value="1"/>
</dbReference>
<reference evidence="1 2" key="1">
    <citation type="submission" date="2020-08" db="EMBL/GenBank/DDBJ databases">
        <title>Genomic Encyclopedia of Type Strains, Phase IV (KMG-IV): sequencing the most valuable type-strain genomes for metagenomic binning, comparative biology and taxonomic classification.</title>
        <authorList>
            <person name="Goeker M."/>
        </authorList>
    </citation>
    <scope>NUCLEOTIDE SEQUENCE [LARGE SCALE GENOMIC DNA]</scope>
    <source>
        <strain evidence="1 2">DSM 28570</strain>
    </source>
</reference>
<comment type="caution">
    <text evidence="1">The sequence shown here is derived from an EMBL/GenBank/DDBJ whole genome shotgun (WGS) entry which is preliminary data.</text>
</comment>
<dbReference type="PANTHER" id="PTHR43883">
    <property type="entry name" value="SLR0207 PROTEIN"/>
    <property type="match status" value="1"/>
</dbReference>
<sequence>MNPERLPEYIQFLMNADAYPHPVDAVRLIQTHISFVVLAGSFVYKWKKPVDLGFLNFSTLPRRRYYCRQELLLNRRLCPKNVYLDLVALTCQNGAFRLGGRGRKVDYGVKMARLPEERMMNRLIREGGVGRRDIDRIVTRLVPFYQRSESSAKVTEFGSVREVGRSVMENFKQTAPYIGQKGLTQACFDRIRDFAAGFLANRRLFDHRMAEGRIRDCHGDLHAANICLADEVIIFDCIEFSRRLRCTDVAADVAFLAMDLDFHGLHNLSEYFIQRFMEASGDSGLLSMLGFYNCYRAYVRGKINLLTAIDPGVDKYTAGECREQAGRYFVLAESYAGLSL</sequence>
<accession>A0A840UKQ4</accession>
<dbReference type="RefSeq" id="WP_183348196.1">
    <property type="nucleotide sequence ID" value="NZ_JACHEO010000002.1"/>
</dbReference>
<keyword evidence="2" id="KW-1185">Reference proteome</keyword>
<organism evidence="1 2">
    <name type="scientific">Desulfoprunum benzoelyticum</name>
    <dbReference type="NCBI Taxonomy" id="1506996"/>
    <lineage>
        <taxon>Bacteria</taxon>
        <taxon>Pseudomonadati</taxon>
        <taxon>Thermodesulfobacteriota</taxon>
        <taxon>Desulfobulbia</taxon>
        <taxon>Desulfobulbales</taxon>
        <taxon>Desulfobulbaceae</taxon>
        <taxon>Desulfoprunum</taxon>
    </lineage>
</organism>
<evidence type="ECO:0000313" key="1">
    <source>
        <dbReference type="EMBL" id="MBB5346907.1"/>
    </source>
</evidence>
<dbReference type="SUPFAM" id="SSF56112">
    <property type="entry name" value="Protein kinase-like (PK-like)"/>
    <property type="match status" value="1"/>
</dbReference>
<dbReference type="InterPro" id="IPR052732">
    <property type="entry name" value="Cell-binding_unc_protein"/>
</dbReference>
<dbReference type="EMBL" id="JACHEO010000002">
    <property type="protein sequence ID" value="MBB5346907.1"/>
    <property type="molecule type" value="Genomic_DNA"/>
</dbReference>
<protein>
    <recommendedName>
        <fullName evidence="3">Aminoglycoside phosphotransferase domain-containing protein</fullName>
    </recommendedName>
</protein>
<evidence type="ECO:0008006" key="3">
    <source>
        <dbReference type="Google" id="ProtNLM"/>
    </source>
</evidence>